<dbReference type="EMBL" id="SWKU01000016">
    <property type="protein sequence ID" value="KAF2999829.1"/>
    <property type="molecule type" value="Genomic_DNA"/>
</dbReference>
<feature type="compositionally biased region" description="Pro residues" evidence="1">
    <location>
        <begin position="36"/>
        <end position="45"/>
    </location>
</feature>
<dbReference type="Proteomes" id="UP000801428">
    <property type="component" value="Unassembled WGS sequence"/>
</dbReference>
<evidence type="ECO:0000313" key="3">
    <source>
        <dbReference type="Proteomes" id="UP000801428"/>
    </source>
</evidence>
<feature type="region of interest" description="Disordered" evidence="1">
    <location>
        <begin position="30"/>
        <end position="49"/>
    </location>
</feature>
<keyword evidence="3" id="KW-1185">Reference proteome</keyword>
<dbReference type="AlphaFoldDB" id="A0A9P4W5A2"/>
<comment type="caution">
    <text evidence="2">The sequence shown here is derived from an EMBL/GenBank/DDBJ whole genome shotgun (WGS) entry which is preliminary data.</text>
</comment>
<name>A0A9P4W5A2_CURKU</name>
<reference evidence="2" key="1">
    <citation type="submission" date="2019-04" db="EMBL/GenBank/DDBJ databases">
        <title>Sequencing of skin fungus with MAO and IRED activity.</title>
        <authorList>
            <person name="Marsaioli A.J."/>
            <person name="Bonatto J.M.C."/>
            <person name="Reis Junior O."/>
        </authorList>
    </citation>
    <scope>NUCLEOTIDE SEQUENCE</scope>
    <source>
        <strain evidence="2">30M1</strain>
    </source>
</reference>
<proteinExistence type="predicted"/>
<evidence type="ECO:0000313" key="2">
    <source>
        <dbReference type="EMBL" id="KAF2999829.1"/>
    </source>
</evidence>
<dbReference type="OrthoDB" id="3759633at2759"/>
<gene>
    <name evidence="2" type="ORF">E8E13_006998</name>
</gene>
<evidence type="ECO:0000256" key="1">
    <source>
        <dbReference type="SAM" id="MobiDB-lite"/>
    </source>
</evidence>
<protein>
    <submittedName>
        <fullName evidence="2">Uncharacterized protein</fullName>
    </submittedName>
</protein>
<organism evidence="2 3">
    <name type="scientific">Curvularia kusanoi</name>
    <name type="common">Cochliobolus kusanoi</name>
    <dbReference type="NCBI Taxonomy" id="90978"/>
    <lineage>
        <taxon>Eukaryota</taxon>
        <taxon>Fungi</taxon>
        <taxon>Dikarya</taxon>
        <taxon>Ascomycota</taxon>
        <taxon>Pezizomycotina</taxon>
        <taxon>Dothideomycetes</taxon>
        <taxon>Pleosporomycetidae</taxon>
        <taxon>Pleosporales</taxon>
        <taxon>Pleosporineae</taxon>
        <taxon>Pleosporaceae</taxon>
        <taxon>Curvularia</taxon>
    </lineage>
</organism>
<accession>A0A9P4W5A2</accession>
<sequence length="322" mass="36884">MSSTTYHLYQVSKICLALWDEAAEHLAPAPYAGLHPTPPPEPRPPATTNQALMAPIDKMLKAKDLKPGQLTGLNPGDAHNDRGFLHKRSCPEGCQEHHGAELHWGHGRYEGYTTWYRPGPRQTGRGAGNKMPQNLRHDLRRALLNLNMCDDAVFLLLPNVRKLFELIGPSAEVIHFAVIPRRRMQIFVHEKPGPLAYVHSVILIQSLKAGNFILDPAAEQYGHPPEHRFLPWRTYKRLYVLTKNKWIGSETWYTGPKIEHDLSHDPHGEQYLRHVQNVILRCIESWLRRMEKGGLSLRQDLGDEVCGQQMREELCAEMRHRL</sequence>